<gene>
    <name evidence="2" type="ORF">ZOSMA_278G00020</name>
</gene>
<dbReference type="InterPro" id="IPR036291">
    <property type="entry name" value="NAD(P)-bd_dom_sf"/>
</dbReference>
<reference evidence="3" key="1">
    <citation type="journal article" date="2016" name="Nature">
        <title>The genome of the seagrass Zostera marina reveals angiosperm adaptation to the sea.</title>
        <authorList>
            <person name="Olsen J.L."/>
            <person name="Rouze P."/>
            <person name="Verhelst B."/>
            <person name="Lin Y.-C."/>
            <person name="Bayer T."/>
            <person name="Collen J."/>
            <person name="Dattolo E."/>
            <person name="De Paoli E."/>
            <person name="Dittami S."/>
            <person name="Maumus F."/>
            <person name="Michel G."/>
            <person name="Kersting A."/>
            <person name="Lauritano C."/>
            <person name="Lohaus R."/>
            <person name="Toepel M."/>
            <person name="Tonon T."/>
            <person name="Vanneste K."/>
            <person name="Amirebrahimi M."/>
            <person name="Brakel J."/>
            <person name="Bostroem C."/>
            <person name="Chovatia M."/>
            <person name="Grimwood J."/>
            <person name="Jenkins J.W."/>
            <person name="Jueterbock A."/>
            <person name="Mraz A."/>
            <person name="Stam W.T."/>
            <person name="Tice H."/>
            <person name="Bornberg-Bauer E."/>
            <person name="Green P.J."/>
            <person name="Pearson G.A."/>
            <person name="Procaccini G."/>
            <person name="Duarte C.M."/>
            <person name="Schmutz J."/>
            <person name="Reusch T.B.H."/>
            <person name="Van de Peer Y."/>
        </authorList>
    </citation>
    <scope>NUCLEOTIDE SEQUENCE [LARGE SCALE GENOMIC DNA]</scope>
    <source>
        <strain evidence="3">cv. Finnish</strain>
    </source>
</reference>
<dbReference type="GO" id="GO:0016491">
    <property type="term" value="F:oxidoreductase activity"/>
    <property type="evidence" value="ECO:0000318"/>
    <property type="project" value="GO_Central"/>
</dbReference>
<protein>
    <submittedName>
        <fullName evidence="2">Progesterone 5-beta-reductase</fullName>
    </submittedName>
</protein>
<evidence type="ECO:0000313" key="3">
    <source>
        <dbReference type="Proteomes" id="UP000036987"/>
    </source>
</evidence>
<comment type="caution">
    <text evidence="2">The sequence shown here is derived from an EMBL/GenBank/DDBJ whole genome shotgun (WGS) entry which is preliminary data.</text>
</comment>
<evidence type="ECO:0000313" key="2">
    <source>
        <dbReference type="EMBL" id="KMZ67116.1"/>
    </source>
</evidence>
<name>A0A0K9PDU2_ZOSMR</name>
<dbReference type="InterPro" id="IPR055222">
    <property type="entry name" value="PRISE-like_Rossmann-fold"/>
</dbReference>
<dbReference type="PANTHER" id="PTHR32487">
    <property type="entry name" value="3-OXO-DELTA(4,5)-STEROID 5-BETA-REDUCTASE"/>
    <property type="match status" value="1"/>
</dbReference>
<dbReference type="SUPFAM" id="SSF51735">
    <property type="entry name" value="NAD(P)-binding Rossmann-fold domains"/>
    <property type="match status" value="1"/>
</dbReference>
<sequence length="356" mass="40292">MSWWWAGAIGAAKKKVDDDEAETERIPIRYESVGLVIGATGIVGNSLVDILPLPDTPGGPWKVYAVARRPRPTWNLTDHPVEYIQCDVSDVTDVQAKLSPLTDVTHIFYVTRAPGKTEEENCAVNGQMLRNVLDAVIPNSVRLQHISLQTGRNHYVGPPELSDEIEIHDQPYHEELPRLNGPNFYYTQEDILARYEGVPFRFPGGKHAWEGFSDASDADLIAEHQIWASVDPYAKNEAFNCSNGDIFSWKVMWKVLSEQLELECVGYEGEEKRFSLEEAMKGKEGIWEAMVKENGLSETSLSEVGNWQFVDRCLNSEKTHLDSMNKSKEHGFSGFRNSINSLIYWVDKVKTYRIVP</sequence>
<dbReference type="Gene3D" id="3.40.50.720">
    <property type="entry name" value="NAD(P)-binding Rossmann-like Domain"/>
    <property type="match status" value="2"/>
</dbReference>
<dbReference type="STRING" id="29655.A0A0K9PDU2"/>
<dbReference type="EMBL" id="LFYR01000930">
    <property type="protein sequence ID" value="KMZ67116.1"/>
    <property type="molecule type" value="Genomic_DNA"/>
</dbReference>
<dbReference type="AlphaFoldDB" id="A0A0K9PDU2"/>
<proteinExistence type="predicted"/>
<dbReference type="Proteomes" id="UP000036987">
    <property type="component" value="Unassembled WGS sequence"/>
</dbReference>
<dbReference type="PANTHER" id="PTHR32487:SF0">
    <property type="entry name" value="3-OXO-DELTA(4,5)-STEROID 5-BETA-REDUCTASE"/>
    <property type="match status" value="1"/>
</dbReference>
<dbReference type="GO" id="GO:0016627">
    <property type="term" value="F:oxidoreductase activity, acting on the CH-CH group of donors"/>
    <property type="evidence" value="ECO:0007669"/>
    <property type="project" value="UniProtKB-ARBA"/>
</dbReference>
<dbReference type="OrthoDB" id="1731983at2759"/>
<organism evidence="2 3">
    <name type="scientific">Zostera marina</name>
    <name type="common">Eelgrass</name>
    <dbReference type="NCBI Taxonomy" id="29655"/>
    <lineage>
        <taxon>Eukaryota</taxon>
        <taxon>Viridiplantae</taxon>
        <taxon>Streptophyta</taxon>
        <taxon>Embryophyta</taxon>
        <taxon>Tracheophyta</taxon>
        <taxon>Spermatophyta</taxon>
        <taxon>Magnoliopsida</taxon>
        <taxon>Liliopsida</taxon>
        <taxon>Zosteraceae</taxon>
        <taxon>Zostera</taxon>
    </lineage>
</organism>
<dbReference type="Pfam" id="PF22917">
    <property type="entry name" value="PRISE"/>
    <property type="match status" value="1"/>
</dbReference>
<accession>A0A0K9PDU2</accession>
<dbReference type="OMA" id="GRPFVFP"/>
<dbReference type="CDD" id="cd08948">
    <property type="entry name" value="5beta-POR_like_SDR_a"/>
    <property type="match status" value="1"/>
</dbReference>
<keyword evidence="3" id="KW-1185">Reference proteome</keyword>
<evidence type="ECO:0000259" key="1">
    <source>
        <dbReference type="Pfam" id="PF22917"/>
    </source>
</evidence>
<feature type="domain" description="PRISE-like Rossmann-fold" evidence="1">
    <location>
        <begin position="36"/>
        <end position="195"/>
    </location>
</feature>